<keyword evidence="1" id="KW-0812">Transmembrane</keyword>
<evidence type="ECO:0000313" key="3">
    <source>
        <dbReference type="Proteomes" id="UP001152300"/>
    </source>
</evidence>
<protein>
    <submittedName>
        <fullName evidence="2">Uncharacterized protein</fullName>
    </submittedName>
</protein>
<reference evidence="2" key="1">
    <citation type="submission" date="2022-11" db="EMBL/GenBank/DDBJ databases">
        <title>Genome Resource of Sclerotinia nivalis Strain SnTB1, a Plant Pathogen Isolated from American Ginseng.</title>
        <authorList>
            <person name="Fan S."/>
        </authorList>
    </citation>
    <scope>NUCLEOTIDE SEQUENCE</scope>
    <source>
        <strain evidence="2">SnTB1</strain>
    </source>
</reference>
<sequence length="125" mass="14452">MANMPSQQTAAQIPLLLPNSTFNSRAIEEEQGYDKALHERRQFFNWMIILHLLGIIFELCRLCVTIRRYRQREMRENGAAAIDELRNRLKLEPREGDVLGLGPDVIEGISWDDGRIAEQKNESIT</sequence>
<name>A0A9X0ADQ1_9HELO</name>
<evidence type="ECO:0000313" key="2">
    <source>
        <dbReference type="EMBL" id="KAJ8060866.1"/>
    </source>
</evidence>
<feature type="transmembrane region" description="Helical" evidence="1">
    <location>
        <begin position="43"/>
        <end position="64"/>
    </location>
</feature>
<gene>
    <name evidence="2" type="ORF">OCU04_009948</name>
</gene>
<dbReference type="OrthoDB" id="3532121at2759"/>
<organism evidence="2 3">
    <name type="scientific">Sclerotinia nivalis</name>
    <dbReference type="NCBI Taxonomy" id="352851"/>
    <lineage>
        <taxon>Eukaryota</taxon>
        <taxon>Fungi</taxon>
        <taxon>Dikarya</taxon>
        <taxon>Ascomycota</taxon>
        <taxon>Pezizomycotina</taxon>
        <taxon>Leotiomycetes</taxon>
        <taxon>Helotiales</taxon>
        <taxon>Sclerotiniaceae</taxon>
        <taxon>Sclerotinia</taxon>
    </lineage>
</organism>
<dbReference type="Proteomes" id="UP001152300">
    <property type="component" value="Unassembled WGS sequence"/>
</dbReference>
<evidence type="ECO:0000256" key="1">
    <source>
        <dbReference type="SAM" id="Phobius"/>
    </source>
</evidence>
<keyword evidence="1" id="KW-0472">Membrane</keyword>
<proteinExistence type="predicted"/>
<accession>A0A9X0ADQ1</accession>
<dbReference type="EMBL" id="JAPEIS010000012">
    <property type="protein sequence ID" value="KAJ8060866.1"/>
    <property type="molecule type" value="Genomic_DNA"/>
</dbReference>
<dbReference type="AlphaFoldDB" id="A0A9X0ADQ1"/>
<comment type="caution">
    <text evidence="2">The sequence shown here is derived from an EMBL/GenBank/DDBJ whole genome shotgun (WGS) entry which is preliminary data.</text>
</comment>
<keyword evidence="1" id="KW-1133">Transmembrane helix</keyword>
<keyword evidence="3" id="KW-1185">Reference proteome</keyword>